<sequence>MRSGPRLVHSFESKEDADLERLFALNPEVKTLYQWSSFVVVVDNEAKLGIFDPCFYRNGESFLFEYY</sequence>
<organism evidence="1 2">
    <name type="scientific">Effusibacillus consociatus</name>
    <dbReference type="NCBI Taxonomy" id="1117041"/>
    <lineage>
        <taxon>Bacteria</taxon>
        <taxon>Bacillati</taxon>
        <taxon>Bacillota</taxon>
        <taxon>Bacilli</taxon>
        <taxon>Bacillales</taxon>
        <taxon>Alicyclobacillaceae</taxon>
        <taxon>Effusibacillus</taxon>
    </lineage>
</organism>
<evidence type="ECO:0000313" key="1">
    <source>
        <dbReference type="EMBL" id="MFC4769870.1"/>
    </source>
</evidence>
<comment type="caution">
    <text evidence="1">The sequence shown here is derived from an EMBL/GenBank/DDBJ whole genome shotgun (WGS) entry which is preliminary data.</text>
</comment>
<keyword evidence="2" id="KW-1185">Reference proteome</keyword>
<evidence type="ECO:0000313" key="2">
    <source>
        <dbReference type="Proteomes" id="UP001596002"/>
    </source>
</evidence>
<name>A0ABV9Q6Q1_9BACL</name>
<reference evidence="2" key="1">
    <citation type="journal article" date="2019" name="Int. J. Syst. Evol. Microbiol.">
        <title>The Global Catalogue of Microorganisms (GCM) 10K type strain sequencing project: providing services to taxonomists for standard genome sequencing and annotation.</title>
        <authorList>
            <consortium name="The Broad Institute Genomics Platform"/>
            <consortium name="The Broad Institute Genome Sequencing Center for Infectious Disease"/>
            <person name="Wu L."/>
            <person name="Ma J."/>
        </authorList>
    </citation>
    <scope>NUCLEOTIDE SEQUENCE [LARGE SCALE GENOMIC DNA]</scope>
    <source>
        <strain evidence="2">WYCCWR 12678</strain>
    </source>
</reference>
<gene>
    <name evidence="1" type="ORF">ACFO8Q_21415</name>
</gene>
<protein>
    <recommendedName>
        <fullName evidence="3">GNAT family N-acetyltransferase</fullName>
    </recommendedName>
</protein>
<proteinExistence type="predicted"/>
<accession>A0ABV9Q6Q1</accession>
<dbReference type="Proteomes" id="UP001596002">
    <property type="component" value="Unassembled WGS sequence"/>
</dbReference>
<evidence type="ECO:0008006" key="3">
    <source>
        <dbReference type="Google" id="ProtNLM"/>
    </source>
</evidence>
<dbReference type="RefSeq" id="WP_380028878.1">
    <property type="nucleotide sequence ID" value="NZ_JBHSHC010000147.1"/>
</dbReference>
<dbReference type="EMBL" id="JBHSHC010000147">
    <property type="protein sequence ID" value="MFC4769870.1"/>
    <property type="molecule type" value="Genomic_DNA"/>
</dbReference>